<keyword evidence="4" id="KW-0547">Nucleotide-binding</keyword>
<dbReference type="AlphaFoldDB" id="T1G3N2"/>
<dbReference type="GO" id="GO:0090657">
    <property type="term" value="P:telomeric loop disassembly"/>
    <property type="evidence" value="ECO:0000318"/>
    <property type="project" value="GO_Central"/>
</dbReference>
<keyword evidence="17" id="KW-0812">Transmembrane</keyword>
<dbReference type="Pfam" id="PF13307">
    <property type="entry name" value="Helicase_C_2"/>
    <property type="match status" value="1"/>
</dbReference>
<dbReference type="SUPFAM" id="SSF52540">
    <property type="entry name" value="P-loop containing nucleoside triphosphate hydrolases"/>
    <property type="match status" value="2"/>
</dbReference>
<dbReference type="FunFam" id="3.40.50.300:FF:000431">
    <property type="entry name" value="Regulator of telomere elongation helicase 1"/>
    <property type="match status" value="1"/>
</dbReference>
<accession>T1G3N2</accession>
<evidence type="ECO:0000256" key="15">
    <source>
        <dbReference type="ARBA" id="ARBA00049360"/>
    </source>
</evidence>
<dbReference type="OrthoDB" id="19182at2759"/>
<dbReference type="EnsemblMetazoa" id="HelroT79366">
    <property type="protein sequence ID" value="HelroP79366"/>
    <property type="gene ID" value="HelroG79366"/>
</dbReference>
<evidence type="ECO:0000313" key="20">
    <source>
        <dbReference type="EnsemblMetazoa" id="HelroP79366"/>
    </source>
</evidence>
<protein>
    <recommendedName>
        <fullName evidence="16">Regulator of telomere elongation helicase 1 homolog</fullName>
    </recommendedName>
</protein>
<dbReference type="CDD" id="cd17970">
    <property type="entry name" value="DEAHc_FancJ"/>
    <property type="match status" value="1"/>
</dbReference>
<dbReference type="InterPro" id="IPR006555">
    <property type="entry name" value="ATP-dep_Helicase_C"/>
</dbReference>
<evidence type="ECO:0000256" key="1">
    <source>
        <dbReference type="ARBA" id="ARBA00004123"/>
    </source>
</evidence>
<keyword evidence="13" id="KW-0413">Isomerase</keyword>
<comment type="catalytic activity">
    <reaction evidence="15">
        <text>ATP + H2O = ADP + phosphate + H(+)</text>
        <dbReference type="Rhea" id="RHEA:13065"/>
        <dbReference type="ChEBI" id="CHEBI:15377"/>
        <dbReference type="ChEBI" id="CHEBI:15378"/>
        <dbReference type="ChEBI" id="CHEBI:30616"/>
        <dbReference type="ChEBI" id="CHEBI:43474"/>
        <dbReference type="ChEBI" id="CHEBI:456216"/>
    </reaction>
</comment>
<keyword evidence="10" id="KW-0411">Iron-sulfur</keyword>
<dbReference type="InParanoid" id="T1G3N2"/>
<evidence type="ECO:0000256" key="11">
    <source>
        <dbReference type="ARBA" id="ARBA00023125"/>
    </source>
</evidence>
<dbReference type="OMA" id="NCATIVA"/>
<dbReference type="GO" id="GO:0051539">
    <property type="term" value="F:4 iron, 4 sulfur cluster binding"/>
    <property type="evidence" value="ECO:0007669"/>
    <property type="project" value="UniProtKB-KW"/>
</dbReference>
<evidence type="ECO:0000256" key="6">
    <source>
        <dbReference type="ARBA" id="ARBA00022801"/>
    </source>
</evidence>
<keyword evidence="12" id="KW-0234">DNA repair</keyword>
<dbReference type="STRING" id="6412.T1G3N2"/>
<dbReference type="GO" id="GO:0003677">
    <property type="term" value="F:DNA binding"/>
    <property type="evidence" value="ECO:0007669"/>
    <property type="project" value="UniProtKB-KW"/>
</dbReference>
<proteinExistence type="predicted"/>
<dbReference type="GO" id="GO:0070182">
    <property type="term" value="F:DNA polymerase binding"/>
    <property type="evidence" value="ECO:0000318"/>
    <property type="project" value="GO_Central"/>
</dbReference>
<dbReference type="KEGG" id="hro:HELRODRAFT_79366"/>
<dbReference type="GO" id="GO:0005524">
    <property type="term" value="F:ATP binding"/>
    <property type="evidence" value="ECO:0000318"/>
    <property type="project" value="GO_Central"/>
</dbReference>
<dbReference type="GO" id="GO:0046872">
    <property type="term" value="F:metal ion binding"/>
    <property type="evidence" value="ECO:0007669"/>
    <property type="project" value="UniProtKB-KW"/>
</dbReference>
<dbReference type="InterPro" id="IPR006554">
    <property type="entry name" value="Helicase-like_DEXD_c2"/>
</dbReference>
<dbReference type="EMBL" id="AMQM01004341">
    <property type="status" value="NOT_ANNOTATED_CDS"/>
    <property type="molecule type" value="Genomic_DNA"/>
</dbReference>
<sequence length="773" mass="88324">MPYVDVSGIKINFPYEPYPCQVSYMEKVIESLRTSKNGILESPTGTGKTLCLLCAGLAWLENKKAQIANNRWKNNAETRKLCAHSEKKLNVLRLKKGIGNSFFISLIFIVRNFNLPGAPKIIYASRTHSQLNQAVHEFKRTSYSYMKAVVIGSREQMCIHPTIMKETSNTSKVYMCRAKVSSRSCHFYNQVEGKNFYKFFTIFVFDIEDLLTSGRKNSFCPYYLAKELKKEADVIFMPYNYVLDPKSRKAHGVELQGNILIFDEAHNLERICEESASFDLSSADIASAISDVNRIINKVQEWQSNDIDSSYDPDPISDYNINEVADYKKILLNLEEKLDSFIVGDDGMTLNGCAIFEILNESGLTFDKKSIFCELTEKMISTLTVDLKSSIFTNNGTGLSKLSDVLKTQFSRDRTLFSLPSIFRAKLGDQLYPFHLNLELFISCSIVLINIFCLILFSYQGRILSYWCFSPGYTMADLKDHGVRVILLTSGTLSPLESFVSEFGIDFPVQLENPHVIDSNQVWIGSVEKGPDNAILSSTYEMRFKKEYLISIGNTIVNFNRIVPMGLLIFFPSYVVMEKCIDAWQRNAAIYKRLEATKKIFIEPKDKSKFSTTMQEYYDSFKDPKNAGAIFMAVCRGKVSEGLDFSDNYGRGVVITGLPYPPKKDARVMLKMLFLDEIRKANRMAISGQEWYNQQAWRAVNQALGRVIRHRNDFGAIMLCDIRFRAVQDQLPIWLRSVVKRYTSFGLIVKNLLSFFKLHESEVRTNKLTFCLI</sequence>
<dbReference type="GO" id="GO:0016818">
    <property type="term" value="F:hydrolase activity, acting on acid anhydrides, in phosphorus-containing anhydrides"/>
    <property type="evidence" value="ECO:0007669"/>
    <property type="project" value="InterPro"/>
</dbReference>
<organism evidence="20 21">
    <name type="scientific">Helobdella robusta</name>
    <name type="common">Californian leech</name>
    <dbReference type="NCBI Taxonomy" id="6412"/>
    <lineage>
        <taxon>Eukaryota</taxon>
        <taxon>Metazoa</taxon>
        <taxon>Spiralia</taxon>
        <taxon>Lophotrochozoa</taxon>
        <taxon>Annelida</taxon>
        <taxon>Clitellata</taxon>
        <taxon>Hirudinea</taxon>
        <taxon>Rhynchobdellida</taxon>
        <taxon>Glossiphoniidae</taxon>
        <taxon>Helobdella</taxon>
    </lineage>
</organism>
<keyword evidence="3" id="KW-0479">Metal-binding</keyword>
<dbReference type="GO" id="GO:0005634">
    <property type="term" value="C:nucleus"/>
    <property type="evidence" value="ECO:0000318"/>
    <property type="project" value="GO_Central"/>
</dbReference>
<dbReference type="GO" id="GO:0006281">
    <property type="term" value="P:DNA repair"/>
    <property type="evidence" value="ECO:0007669"/>
    <property type="project" value="UniProtKB-KW"/>
</dbReference>
<evidence type="ECO:0000313" key="19">
    <source>
        <dbReference type="EMBL" id="ESO04380.1"/>
    </source>
</evidence>
<keyword evidence="8" id="KW-0067">ATP-binding</keyword>
<dbReference type="Proteomes" id="UP000015101">
    <property type="component" value="Unassembled WGS sequence"/>
</dbReference>
<dbReference type="GeneID" id="20215680"/>
<comment type="subcellular location">
    <subcellularLocation>
        <location evidence="1">Nucleus</location>
    </subcellularLocation>
</comment>
<evidence type="ECO:0000256" key="13">
    <source>
        <dbReference type="ARBA" id="ARBA00023235"/>
    </source>
</evidence>
<keyword evidence="5" id="KW-0227">DNA damage</keyword>
<dbReference type="CTD" id="20215680"/>
<gene>
    <name evidence="20" type="primary">20215680</name>
    <name evidence="19" type="ORF">HELRODRAFT_79366</name>
</gene>
<dbReference type="HOGENOM" id="CLU_006515_4_1_1"/>
<evidence type="ECO:0000256" key="3">
    <source>
        <dbReference type="ARBA" id="ARBA00022723"/>
    </source>
</evidence>
<dbReference type="InterPro" id="IPR045028">
    <property type="entry name" value="DinG/Rad3-like"/>
</dbReference>
<dbReference type="FunCoup" id="T1G3N2">
    <property type="interactions" value="1352"/>
</dbReference>
<evidence type="ECO:0000256" key="4">
    <source>
        <dbReference type="ARBA" id="ARBA00022741"/>
    </source>
</evidence>
<keyword evidence="11" id="KW-0238">DNA-binding</keyword>
<dbReference type="Gene3D" id="3.40.50.300">
    <property type="entry name" value="P-loop containing nucleotide triphosphate hydrolases"/>
    <property type="match status" value="2"/>
</dbReference>
<evidence type="ECO:0000256" key="8">
    <source>
        <dbReference type="ARBA" id="ARBA00022840"/>
    </source>
</evidence>
<dbReference type="PROSITE" id="PS51193">
    <property type="entry name" value="HELICASE_ATP_BIND_2"/>
    <property type="match status" value="1"/>
</dbReference>
<reference evidence="21" key="1">
    <citation type="submission" date="2012-12" db="EMBL/GenBank/DDBJ databases">
        <authorList>
            <person name="Hellsten U."/>
            <person name="Grimwood J."/>
            <person name="Chapman J.A."/>
            <person name="Shapiro H."/>
            <person name="Aerts A."/>
            <person name="Otillar R.P."/>
            <person name="Terry A.Y."/>
            <person name="Boore J.L."/>
            <person name="Simakov O."/>
            <person name="Marletaz F."/>
            <person name="Cho S.-J."/>
            <person name="Edsinger-Gonzales E."/>
            <person name="Havlak P."/>
            <person name="Kuo D.-H."/>
            <person name="Larsson T."/>
            <person name="Lv J."/>
            <person name="Arendt D."/>
            <person name="Savage R."/>
            <person name="Osoegawa K."/>
            <person name="de Jong P."/>
            <person name="Lindberg D.R."/>
            <person name="Seaver E.C."/>
            <person name="Weisblat D.A."/>
            <person name="Putnam N.H."/>
            <person name="Grigoriev I.V."/>
            <person name="Rokhsar D.S."/>
        </authorList>
    </citation>
    <scope>NUCLEOTIDE SEQUENCE</scope>
</reference>
<feature type="transmembrane region" description="Helical" evidence="17">
    <location>
        <begin position="548"/>
        <end position="571"/>
    </location>
</feature>
<evidence type="ECO:0000256" key="5">
    <source>
        <dbReference type="ARBA" id="ARBA00022763"/>
    </source>
</evidence>
<dbReference type="EMBL" id="KB096502">
    <property type="protein sequence ID" value="ESO04380.1"/>
    <property type="molecule type" value="Genomic_DNA"/>
</dbReference>
<keyword evidence="7" id="KW-0347">Helicase</keyword>
<dbReference type="CDD" id="cd18788">
    <property type="entry name" value="SF2_C_XPD"/>
    <property type="match status" value="1"/>
</dbReference>
<dbReference type="SMART" id="SM00488">
    <property type="entry name" value="DEXDc2"/>
    <property type="match status" value="1"/>
</dbReference>
<dbReference type="eggNOG" id="KOG1132">
    <property type="taxonomic scope" value="Eukaryota"/>
</dbReference>
<dbReference type="GO" id="GO:0010569">
    <property type="term" value="P:regulation of double-strand break repair via homologous recombination"/>
    <property type="evidence" value="ECO:0000318"/>
    <property type="project" value="GO_Central"/>
</dbReference>
<evidence type="ECO:0000259" key="18">
    <source>
        <dbReference type="PROSITE" id="PS51193"/>
    </source>
</evidence>
<evidence type="ECO:0000256" key="9">
    <source>
        <dbReference type="ARBA" id="ARBA00023004"/>
    </source>
</evidence>
<evidence type="ECO:0000256" key="10">
    <source>
        <dbReference type="ARBA" id="ARBA00023014"/>
    </source>
</evidence>
<evidence type="ECO:0000256" key="14">
    <source>
        <dbReference type="ARBA" id="ARBA00023242"/>
    </source>
</evidence>
<keyword evidence="6" id="KW-0378">Hydrolase</keyword>
<dbReference type="SMART" id="SM00491">
    <property type="entry name" value="HELICc2"/>
    <property type="match status" value="1"/>
</dbReference>
<dbReference type="GO" id="GO:1904430">
    <property type="term" value="P:negative regulation of t-circle formation"/>
    <property type="evidence" value="ECO:0000318"/>
    <property type="project" value="GO_Central"/>
</dbReference>
<dbReference type="EMBL" id="AMQM01004340">
    <property type="status" value="NOT_ANNOTATED_CDS"/>
    <property type="molecule type" value="Genomic_DNA"/>
</dbReference>
<evidence type="ECO:0000256" key="7">
    <source>
        <dbReference type="ARBA" id="ARBA00022806"/>
    </source>
</evidence>
<feature type="transmembrane region" description="Helical" evidence="17">
    <location>
        <begin position="440"/>
        <end position="459"/>
    </location>
</feature>
<keyword evidence="17" id="KW-0472">Membrane</keyword>
<dbReference type="Pfam" id="PF06733">
    <property type="entry name" value="DEAD_2"/>
    <property type="match status" value="1"/>
</dbReference>
<reference evidence="20" key="3">
    <citation type="submission" date="2015-06" db="UniProtKB">
        <authorList>
            <consortium name="EnsemblMetazoa"/>
        </authorList>
    </citation>
    <scope>IDENTIFICATION</scope>
</reference>
<keyword evidence="21" id="KW-1185">Reference proteome</keyword>
<dbReference type="PANTHER" id="PTHR11472:SF34">
    <property type="entry name" value="REGULATOR OF TELOMERE ELONGATION HELICASE 1"/>
    <property type="match status" value="1"/>
</dbReference>
<reference evidence="19 21" key="2">
    <citation type="journal article" date="2013" name="Nature">
        <title>Insights into bilaterian evolution from three spiralian genomes.</title>
        <authorList>
            <person name="Simakov O."/>
            <person name="Marletaz F."/>
            <person name="Cho S.J."/>
            <person name="Edsinger-Gonzales E."/>
            <person name="Havlak P."/>
            <person name="Hellsten U."/>
            <person name="Kuo D.H."/>
            <person name="Larsson T."/>
            <person name="Lv J."/>
            <person name="Arendt D."/>
            <person name="Savage R."/>
            <person name="Osoegawa K."/>
            <person name="de Jong P."/>
            <person name="Grimwood J."/>
            <person name="Chapman J.A."/>
            <person name="Shapiro H."/>
            <person name="Aerts A."/>
            <person name="Otillar R.P."/>
            <person name="Terry A.Y."/>
            <person name="Boore J.L."/>
            <person name="Grigoriev I.V."/>
            <person name="Lindberg D.R."/>
            <person name="Seaver E.C."/>
            <person name="Weisblat D.A."/>
            <person name="Putnam N.H."/>
            <person name="Rokhsar D.S."/>
        </authorList>
    </citation>
    <scope>NUCLEOTIDE SEQUENCE</scope>
</reference>
<dbReference type="InterPro" id="IPR014013">
    <property type="entry name" value="Helic_SF1/SF2_ATP-bd_DinG/Rad3"/>
</dbReference>
<evidence type="ECO:0000256" key="12">
    <source>
        <dbReference type="ARBA" id="ARBA00023204"/>
    </source>
</evidence>
<evidence type="ECO:0000256" key="2">
    <source>
        <dbReference type="ARBA" id="ARBA00022485"/>
    </source>
</evidence>
<dbReference type="InterPro" id="IPR013020">
    <property type="entry name" value="Rad3/Chl1-like"/>
</dbReference>
<name>T1G3N2_HELRO</name>
<dbReference type="PANTHER" id="PTHR11472">
    <property type="entry name" value="DNA REPAIR DEAD HELICASE RAD3/XP-D SUBFAMILY MEMBER"/>
    <property type="match status" value="1"/>
</dbReference>
<keyword evidence="17" id="KW-1133">Transmembrane helix</keyword>
<evidence type="ECO:0000256" key="17">
    <source>
        <dbReference type="SAM" id="Phobius"/>
    </source>
</evidence>
<dbReference type="NCBIfam" id="TIGR00604">
    <property type="entry name" value="rad3"/>
    <property type="match status" value="1"/>
</dbReference>
<evidence type="ECO:0000256" key="16">
    <source>
        <dbReference type="ARBA" id="ARBA00073810"/>
    </source>
</evidence>
<keyword evidence="14" id="KW-0539">Nucleus</keyword>
<feature type="domain" description="Helicase ATP-binding" evidence="18">
    <location>
        <begin position="7"/>
        <end position="310"/>
    </location>
</feature>
<dbReference type="InterPro" id="IPR010614">
    <property type="entry name" value="RAD3-like_helicase_DEAD"/>
</dbReference>
<keyword evidence="9" id="KW-0408">Iron</keyword>
<dbReference type="GO" id="GO:0045910">
    <property type="term" value="P:negative regulation of DNA recombination"/>
    <property type="evidence" value="ECO:0000318"/>
    <property type="project" value="GO_Central"/>
</dbReference>
<evidence type="ECO:0000313" key="21">
    <source>
        <dbReference type="Proteomes" id="UP000015101"/>
    </source>
</evidence>
<keyword evidence="2" id="KW-0004">4Fe-4S</keyword>
<dbReference type="InterPro" id="IPR027417">
    <property type="entry name" value="P-loop_NTPase"/>
</dbReference>
<dbReference type="RefSeq" id="XP_009017649.1">
    <property type="nucleotide sequence ID" value="XM_009019401.1"/>
</dbReference>
<dbReference type="GO" id="GO:0003678">
    <property type="term" value="F:DNA helicase activity"/>
    <property type="evidence" value="ECO:0000318"/>
    <property type="project" value="GO_Central"/>
</dbReference>
<dbReference type="Pfam" id="PF23109">
    <property type="entry name" value="ARCH_RTEL1"/>
    <property type="match status" value="1"/>
</dbReference>
<dbReference type="InterPro" id="IPR057498">
    <property type="entry name" value="Rtel1_ARCH"/>
</dbReference>